<dbReference type="Proteomes" id="UP001500618">
    <property type="component" value="Unassembled WGS sequence"/>
</dbReference>
<dbReference type="PROSITE" id="PS00622">
    <property type="entry name" value="HTH_LUXR_1"/>
    <property type="match status" value="1"/>
</dbReference>
<keyword evidence="1" id="KW-0547">Nucleotide-binding</keyword>
<dbReference type="PANTHER" id="PTHR16305">
    <property type="entry name" value="TESTICULAR SOLUBLE ADENYLYL CYCLASE"/>
    <property type="match status" value="1"/>
</dbReference>
<dbReference type="SMART" id="SM00421">
    <property type="entry name" value="HTH_LUXR"/>
    <property type="match status" value="1"/>
</dbReference>
<evidence type="ECO:0000259" key="3">
    <source>
        <dbReference type="PROSITE" id="PS50043"/>
    </source>
</evidence>
<dbReference type="InterPro" id="IPR041664">
    <property type="entry name" value="AAA_16"/>
</dbReference>
<dbReference type="PROSITE" id="PS50043">
    <property type="entry name" value="HTH_LUXR_2"/>
    <property type="match status" value="1"/>
</dbReference>
<dbReference type="CDD" id="cd06170">
    <property type="entry name" value="LuxR_C_like"/>
    <property type="match status" value="1"/>
</dbReference>
<comment type="caution">
    <text evidence="4">The sequence shown here is derived from an EMBL/GenBank/DDBJ whole genome shotgun (WGS) entry which is preliminary data.</text>
</comment>
<dbReference type="PRINTS" id="PR00038">
    <property type="entry name" value="HTHLUXR"/>
</dbReference>
<gene>
    <name evidence="4" type="ORF">GCM10009765_35430</name>
</gene>
<name>A0ABN2H8B0_9ACTN</name>
<dbReference type="RefSeq" id="WP_344311348.1">
    <property type="nucleotide sequence ID" value="NZ_BAAANY010000011.1"/>
</dbReference>
<dbReference type="InterPro" id="IPR036388">
    <property type="entry name" value="WH-like_DNA-bd_sf"/>
</dbReference>
<dbReference type="PANTHER" id="PTHR16305:SF35">
    <property type="entry name" value="TRANSCRIPTIONAL ACTIVATOR DOMAIN"/>
    <property type="match status" value="1"/>
</dbReference>
<sequence>MPAAWPLVGRSKEWEFVADAMGRQRGIVLAGAAGVGKTRLAREVLQAAARRGSTTRWAFASASARGLPLGALSPIISVTDGNPAQLLRHATDALAAGTDVVVGVDDAHLLDELSALVLYQLVGAGAAKVIVTVRTGEPAPAAVTALWEGSLLPRLEIQPLPEAATAELVAAALGGPVDSNGTAKLWSMTHGNALFLRQLVLGELDAGRLVDVGGVWRWSGAAGVSPVLAELVRARMGGLTDQAREVVDVLALGEPLGTELLVDLTGKTAVRTAEAAGLVGIEQDGHRRQARLAHPLYGEVRRNGIGQLRARRLRGAIATALADAGGRRADDTLRRAVLVLDSDLTPDPALLTTAAGAAIALLDLPLAERLARAAVAAGGGYLARLTLADSLSWMSRGEAADAEYVRLAEIASDDQERVRAAFPRAANLFYALRRPTQAIAVLEAGLAAVTDKVGQQALIGLRCTFQVHLGRPRDVIREAEIALATPGLPAQPLVMTSYSYVAGLTVLGQADTALPAGDRAYAAADVSFDCAVPSLGLAMTHVFTLRMAGYLEKAEQIAIERRSRGGEIPGTPQAYGATLMGLAALFRGRLTVAVRWLREGRAGLLTDTAGYQNACLTGLVEALAKLGEVAAAREALTQLDANPHPVMVLFEPDLQLSRAWVAAAEGTVTAAIALAHDAARTARADDRHAQEILALQTALQFGDDTVAGRLGTLATVADGPRGAAVAAHAFALAANDGDALLAASYEWEKIGDLVAATDAAAQAAVAYEQGKSAREAIARADRLAADCGGARTPALLAATRPLPLTGREREIVSLAAQGLSNQQIADRLAVSVRTVEGHLYRASTKLGTTNRSDFATLLNPRPKET</sequence>
<proteinExistence type="predicted"/>
<organism evidence="4 5">
    <name type="scientific">Fodinicola feengrottensis</name>
    <dbReference type="NCBI Taxonomy" id="435914"/>
    <lineage>
        <taxon>Bacteria</taxon>
        <taxon>Bacillati</taxon>
        <taxon>Actinomycetota</taxon>
        <taxon>Actinomycetes</taxon>
        <taxon>Mycobacteriales</taxon>
        <taxon>Fodinicola</taxon>
    </lineage>
</organism>
<dbReference type="InterPro" id="IPR000792">
    <property type="entry name" value="Tscrpt_reg_LuxR_C"/>
</dbReference>
<accession>A0ABN2H8B0</accession>
<evidence type="ECO:0000313" key="4">
    <source>
        <dbReference type="EMBL" id="GAA1683133.1"/>
    </source>
</evidence>
<dbReference type="Gene3D" id="1.10.10.10">
    <property type="entry name" value="Winged helix-like DNA-binding domain superfamily/Winged helix DNA-binding domain"/>
    <property type="match status" value="1"/>
</dbReference>
<reference evidence="4 5" key="1">
    <citation type="journal article" date="2019" name="Int. J. Syst. Evol. Microbiol.">
        <title>The Global Catalogue of Microorganisms (GCM) 10K type strain sequencing project: providing services to taxonomists for standard genome sequencing and annotation.</title>
        <authorList>
            <consortium name="The Broad Institute Genomics Platform"/>
            <consortium name="The Broad Institute Genome Sequencing Center for Infectious Disease"/>
            <person name="Wu L."/>
            <person name="Ma J."/>
        </authorList>
    </citation>
    <scope>NUCLEOTIDE SEQUENCE [LARGE SCALE GENOMIC DNA]</scope>
    <source>
        <strain evidence="4 5">JCM 14718</strain>
    </source>
</reference>
<dbReference type="InterPro" id="IPR016032">
    <property type="entry name" value="Sig_transdc_resp-reg_C-effctor"/>
</dbReference>
<evidence type="ECO:0000256" key="2">
    <source>
        <dbReference type="ARBA" id="ARBA00022840"/>
    </source>
</evidence>
<dbReference type="Pfam" id="PF13191">
    <property type="entry name" value="AAA_16"/>
    <property type="match status" value="1"/>
</dbReference>
<dbReference type="Gene3D" id="3.40.50.300">
    <property type="entry name" value="P-loop containing nucleotide triphosphate hydrolases"/>
    <property type="match status" value="1"/>
</dbReference>
<dbReference type="Pfam" id="PF00196">
    <property type="entry name" value="GerE"/>
    <property type="match status" value="1"/>
</dbReference>
<dbReference type="SUPFAM" id="SSF52540">
    <property type="entry name" value="P-loop containing nucleoside triphosphate hydrolases"/>
    <property type="match status" value="1"/>
</dbReference>
<dbReference type="EMBL" id="BAAANY010000011">
    <property type="protein sequence ID" value="GAA1683133.1"/>
    <property type="molecule type" value="Genomic_DNA"/>
</dbReference>
<keyword evidence="2" id="KW-0067">ATP-binding</keyword>
<dbReference type="InterPro" id="IPR027417">
    <property type="entry name" value="P-loop_NTPase"/>
</dbReference>
<keyword evidence="5" id="KW-1185">Reference proteome</keyword>
<evidence type="ECO:0000256" key="1">
    <source>
        <dbReference type="ARBA" id="ARBA00022741"/>
    </source>
</evidence>
<feature type="domain" description="HTH luxR-type" evidence="3">
    <location>
        <begin position="797"/>
        <end position="862"/>
    </location>
</feature>
<protein>
    <submittedName>
        <fullName evidence="4">LuxR C-terminal-related transcriptional regulator</fullName>
    </submittedName>
</protein>
<dbReference type="SUPFAM" id="SSF46894">
    <property type="entry name" value="C-terminal effector domain of the bipartite response regulators"/>
    <property type="match status" value="1"/>
</dbReference>
<evidence type="ECO:0000313" key="5">
    <source>
        <dbReference type="Proteomes" id="UP001500618"/>
    </source>
</evidence>